<evidence type="ECO:0000313" key="1">
    <source>
        <dbReference type="EMBL" id="RBP47545.1"/>
    </source>
</evidence>
<dbReference type="OrthoDB" id="6195988at2"/>
<comment type="caution">
    <text evidence="1">The sequence shown here is derived from an EMBL/GenBank/DDBJ whole genome shotgun (WGS) entry which is preliminary data.</text>
</comment>
<dbReference type="AlphaFoldDB" id="A0A366HVM7"/>
<organism evidence="1 2">
    <name type="scientific">Roseimicrobium gellanilyticum</name>
    <dbReference type="NCBI Taxonomy" id="748857"/>
    <lineage>
        <taxon>Bacteria</taxon>
        <taxon>Pseudomonadati</taxon>
        <taxon>Verrucomicrobiota</taxon>
        <taxon>Verrucomicrobiia</taxon>
        <taxon>Verrucomicrobiales</taxon>
        <taxon>Verrucomicrobiaceae</taxon>
        <taxon>Roseimicrobium</taxon>
    </lineage>
</organism>
<dbReference type="RefSeq" id="WP_113956473.1">
    <property type="nucleotide sequence ID" value="NZ_QNRR01000001.1"/>
</dbReference>
<reference evidence="1 2" key="1">
    <citation type="submission" date="2018-06" db="EMBL/GenBank/DDBJ databases">
        <title>Genomic Encyclopedia of Type Strains, Phase IV (KMG-IV): sequencing the most valuable type-strain genomes for metagenomic binning, comparative biology and taxonomic classification.</title>
        <authorList>
            <person name="Goeker M."/>
        </authorList>
    </citation>
    <scope>NUCLEOTIDE SEQUENCE [LARGE SCALE GENOMIC DNA]</scope>
    <source>
        <strain evidence="1 2">DSM 25532</strain>
    </source>
</reference>
<accession>A0A366HVM7</accession>
<evidence type="ECO:0000313" key="2">
    <source>
        <dbReference type="Proteomes" id="UP000253426"/>
    </source>
</evidence>
<dbReference type="Proteomes" id="UP000253426">
    <property type="component" value="Unassembled WGS sequence"/>
</dbReference>
<protein>
    <submittedName>
        <fullName evidence="1">Uncharacterized protein</fullName>
    </submittedName>
</protein>
<keyword evidence="2" id="KW-1185">Reference proteome</keyword>
<dbReference type="EMBL" id="QNRR01000001">
    <property type="protein sequence ID" value="RBP47545.1"/>
    <property type="molecule type" value="Genomic_DNA"/>
</dbReference>
<sequence length="128" mass="14422">METAELIEPGFTVADANRPDLTTTEGNLRIHFTQWNDEPTQVLFVDAIAHRWGEINWDGELEGEHFDGTHIIHQSKWMQSLFDCRECAPEAGYKHYRLNFNAAGSLEVIAREVTVEIGGDGTTEYSPG</sequence>
<name>A0A366HVM7_9BACT</name>
<gene>
    <name evidence="1" type="ORF">DES53_101342</name>
</gene>
<proteinExistence type="predicted"/>